<name>A0ABN8B4X7_CHISP</name>
<evidence type="ECO:0000313" key="2">
    <source>
        <dbReference type="EMBL" id="CAH0404336.1"/>
    </source>
</evidence>
<sequence length="375" mass="41442">MPKRGHNDNDSDGYIKRKLRKIEKKLRKRKKRSHRVISSSSSESRNEFLASPVPSLSEGGHESLLADSMELSEQLELPTQVGLAPTPGPSSSVQAGSDECTLDEEILDLLGATPTKAKQLGEKIQKDIALTWEHIVTSGISKEARKDLLGKHLVPENCIKLSALILNPEIKAALSDTMIGKDKASESKQNQIAAAVSCIGESLTRMLSSEQKDPLIIKPLLEGAQLLCNSQFNESMKRRSIICATIKKDIKSQLYETEIDTHLFGEKLADILKAAKAINKSGSEIKAPKPKTISSRVQPRNLNSKPQLANSRHPVRRRQDPAAYPLMATARPPLAHQQRQYYIAPPPPPPPPLPPGPPLPPPQQQRSKQRPYQRR</sequence>
<organism evidence="2 3">
    <name type="scientific">Chilo suppressalis</name>
    <name type="common">Asiatic rice borer moth</name>
    <dbReference type="NCBI Taxonomy" id="168631"/>
    <lineage>
        <taxon>Eukaryota</taxon>
        <taxon>Metazoa</taxon>
        <taxon>Ecdysozoa</taxon>
        <taxon>Arthropoda</taxon>
        <taxon>Hexapoda</taxon>
        <taxon>Insecta</taxon>
        <taxon>Pterygota</taxon>
        <taxon>Neoptera</taxon>
        <taxon>Endopterygota</taxon>
        <taxon>Lepidoptera</taxon>
        <taxon>Glossata</taxon>
        <taxon>Ditrysia</taxon>
        <taxon>Pyraloidea</taxon>
        <taxon>Crambidae</taxon>
        <taxon>Crambinae</taxon>
        <taxon>Chilo</taxon>
    </lineage>
</organism>
<evidence type="ECO:0000313" key="3">
    <source>
        <dbReference type="Proteomes" id="UP001153292"/>
    </source>
</evidence>
<evidence type="ECO:0008006" key="4">
    <source>
        <dbReference type="Google" id="ProtNLM"/>
    </source>
</evidence>
<dbReference type="EMBL" id="OU963921">
    <property type="protein sequence ID" value="CAH0404336.1"/>
    <property type="molecule type" value="Genomic_DNA"/>
</dbReference>
<dbReference type="Proteomes" id="UP001153292">
    <property type="component" value="Chromosome 28"/>
</dbReference>
<feature type="region of interest" description="Disordered" evidence="1">
    <location>
        <begin position="25"/>
        <end position="60"/>
    </location>
</feature>
<keyword evidence="3" id="KW-1185">Reference proteome</keyword>
<gene>
    <name evidence="2" type="ORF">CHILSU_LOCUS7661</name>
</gene>
<dbReference type="PANTHER" id="PTHR34239:SF2">
    <property type="entry name" value="TRANSPOSABLE ELEMENT P TRANSPOSASE_THAP9 CONSERVED DOMAIN-CONTAINING PROTEIN"/>
    <property type="match status" value="1"/>
</dbReference>
<feature type="region of interest" description="Disordered" evidence="1">
    <location>
        <begin position="76"/>
        <end position="97"/>
    </location>
</feature>
<protein>
    <recommendedName>
        <fullName evidence="4">TOG domain-containing protein</fullName>
    </recommendedName>
</protein>
<feature type="compositionally biased region" description="Basic residues" evidence="1">
    <location>
        <begin position="25"/>
        <end position="35"/>
    </location>
</feature>
<reference evidence="2" key="1">
    <citation type="submission" date="2021-12" db="EMBL/GenBank/DDBJ databases">
        <authorList>
            <person name="King R."/>
        </authorList>
    </citation>
    <scope>NUCLEOTIDE SEQUENCE</scope>
</reference>
<accession>A0ABN8B4X7</accession>
<feature type="compositionally biased region" description="Polar residues" evidence="1">
    <location>
        <begin position="292"/>
        <end position="310"/>
    </location>
</feature>
<evidence type="ECO:0000256" key="1">
    <source>
        <dbReference type="SAM" id="MobiDB-lite"/>
    </source>
</evidence>
<feature type="compositionally biased region" description="Pro residues" evidence="1">
    <location>
        <begin position="344"/>
        <end position="363"/>
    </location>
</feature>
<feature type="region of interest" description="Disordered" evidence="1">
    <location>
        <begin position="283"/>
        <end position="375"/>
    </location>
</feature>
<dbReference type="PANTHER" id="PTHR34239">
    <property type="entry name" value="APPLE DOMAIN-CONTAINING PROTEIN"/>
    <property type="match status" value="1"/>
</dbReference>
<proteinExistence type="predicted"/>